<evidence type="ECO:0000313" key="9">
    <source>
        <dbReference type="Proteomes" id="UP000430564"/>
    </source>
</evidence>
<dbReference type="InterPro" id="IPR051611">
    <property type="entry name" value="ECF_transporter_component"/>
</dbReference>
<keyword evidence="3" id="KW-1003">Cell membrane</keyword>
<organism evidence="8 9">
    <name type="scientific">Sutterella seckii</name>
    <dbReference type="NCBI Taxonomy" id="1944635"/>
    <lineage>
        <taxon>Bacteria</taxon>
        <taxon>Pseudomonadati</taxon>
        <taxon>Pseudomonadota</taxon>
        <taxon>Betaproteobacteria</taxon>
        <taxon>Burkholderiales</taxon>
        <taxon>Sutterellaceae</taxon>
        <taxon>Sutterella</taxon>
    </lineage>
</organism>
<proteinExistence type="inferred from homology"/>
<dbReference type="PANTHER" id="PTHR34857">
    <property type="entry name" value="SLL0384 PROTEIN"/>
    <property type="match status" value="1"/>
</dbReference>
<keyword evidence="5 7" id="KW-1133">Transmembrane helix</keyword>
<feature type="transmembrane region" description="Helical" evidence="7">
    <location>
        <begin position="23"/>
        <end position="55"/>
    </location>
</feature>
<comment type="caution">
    <text evidence="8">The sequence shown here is derived from an EMBL/GenBank/DDBJ whole genome shotgun (WGS) entry which is preliminary data.</text>
</comment>
<feature type="transmembrane region" description="Helical" evidence="7">
    <location>
        <begin position="131"/>
        <end position="148"/>
    </location>
</feature>
<dbReference type="RefSeq" id="WP_152158337.1">
    <property type="nucleotide sequence ID" value="NZ_WEHX01000034.1"/>
</dbReference>
<protein>
    <submittedName>
        <fullName evidence="8">Energy-coupling factor transporter transmembrane protein EcfT</fullName>
    </submittedName>
</protein>
<feature type="transmembrane region" description="Helical" evidence="7">
    <location>
        <begin position="61"/>
        <end position="83"/>
    </location>
</feature>
<comment type="subcellular location">
    <subcellularLocation>
        <location evidence="1">Membrane</location>
        <topology evidence="1">Multi-pass membrane protein</topology>
    </subcellularLocation>
</comment>
<evidence type="ECO:0000256" key="1">
    <source>
        <dbReference type="ARBA" id="ARBA00004141"/>
    </source>
</evidence>
<dbReference type="AlphaFoldDB" id="A0A6I1EPW5"/>
<dbReference type="Proteomes" id="UP000430564">
    <property type="component" value="Unassembled WGS sequence"/>
</dbReference>
<comment type="similarity">
    <text evidence="2">Belongs to the CbiQ family.</text>
</comment>
<feature type="transmembrane region" description="Helical" evidence="7">
    <location>
        <begin position="95"/>
        <end position="119"/>
    </location>
</feature>
<dbReference type="InterPro" id="IPR003339">
    <property type="entry name" value="ABC/ECF_trnsptr_transmembrane"/>
</dbReference>
<evidence type="ECO:0000256" key="2">
    <source>
        <dbReference type="ARBA" id="ARBA00008564"/>
    </source>
</evidence>
<evidence type="ECO:0000256" key="3">
    <source>
        <dbReference type="ARBA" id="ARBA00022475"/>
    </source>
</evidence>
<evidence type="ECO:0000256" key="5">
    <source>
        <dbReference type="ARBA" id="ARBA00022989"/>
    </source>
</evidence>
<reference evidence="8 9" key="1">
    <citation type="submission" date="2019-10" db="EMBL/GenBank/DDBJ databases">
        <title>Genome diversity of Sutterella seckii.</title>
        <authorList>
            <person name="Chaplin A.V."/>
            <person name="Sokolova S.R."/>
            <person name="Mosin K.A."/>
            <person name="Ivanova E.L."/>
            <person name="Kochetkova T.O."/>
            <person name="Goltsov A.Y."/>
            <person name="Trofimov D.Y."/>
            <person name="Efimov B.A."/>
        </authorList>
    </citation>
    <scope>NUCLEOTIDE SEQUENCE [LARGE SCALE GENOMIC DNA]</scope>
    <source>
        <strain evidence="8 9">ASD393</strain>
    </source>
</reference>
<evidence type="ECO:0000256" key="4">
    <source>
        <dbReference type="ARBA" id="ARBA00022692"/>
    </source>
</evidence>
<dbReference type="CDD" id="cd16914">
    <property type="entry name" value="EcfT"/>
    <property type="match status" value="1"/>
</dbReference>
<gene>
    <name evidence="8" type="ORF">GBM95_06375</name>
</gene>
<keyword evidence="4 7" id="KW-0812">Transmembrane</keyword>
<dbReference type="Pfam" id="PF02361">
    <property type="entry name" value="CbiQ"/>
    <property type="match status" value="1"/>
</dbReference>
<dbReference type="OrthoDB" id="5422272at2"/>
<dbReference type="EMBL" id="WEHX01000034">
    <property type="protein sequence ID" value="KAB7660197.1"/>
    <property type="molecule type" value="Genomic_DNA"/>
</dbReference>
<evidence type="ECO:0000256" key="6">
    <source>
        <dbReference type="ARBA" id="ARBA00023136"/>
    </source>
</evidence>
<accession>A0A6I1EPW5</accession>
<sequence>MRALFAKGADSSVLKFLDARTKLAVTLAVAILTVACSGVISQIVIFASSLIYALYLKRPGLLAVLYGLMAVMMAIAALFGLLLEEWLPAMGGITLRALFVPFMRGLSMMNVVMVLAMTTRVEDLLATLERIRLPFCIFLPTAVMLRFIPTFTNDIRQVWETLRIRGWPVGPVMMTCRPLLCARLILAPILFRALKSSETLGVASELKGLGTTKRTMRTDGRTMKTIDARVLSFLFVFTVLTVLAEIFLRHIWAAKITMMH</sequence>
<dbReference type="PANTHER" id="PTHR34857:SF2">
    <property type="entry name" value="SLL0384 PROTEIN"/>
    <property type="match status" value="1"/>
</dbReference>
<dbReference type="GO" id="GO:0005886">
    <property type="term" value="C:plasma membrane"/>
    <property type="evidence" value="ECO:0007669"/>
    <property type="project" value="UniProtKB-ARBA"/>
</dbReference>
<evidence type="ECO:0000256" key="7">
    <source>
        <dbReference type="SAM" id="Phobius"/>
    </source>
</evidence>
<evidence type="ECO:0000313" key="8">
    <source>
        <dbReference type="EMBL" id="KAB7660197.1"/>
    </source>
</evidence>
<keyword evidence="6 7" id="KW-0472">Membrane</keyword>
<feature type="transmembrane region" description="Helical" evidence="7">
    <location>
        <begin position="230"/>
        <end position="252"/>
    </location>
</feature>
<name>A0A6I1EPW5_9BURK</name>